<name>A0ABN6XS10_9MICO</name>
<evidence type="ECO:0000313" key="1">
    <source>
        <dbReference type="EMBL" id="BDZ47786.1"/>
    </source>
</evidence>
<dbReference type="RefSeq" id="WP_286346874.1">
    <property type="nucleotide sequence ID" value="NZ_AP027732.1"/>
</dbReference>
<gene>
    <name evidence="1" type="ORF">GCM10025867_00270</name>
</gene>
<organism evidence="1 2">
    <name type="scientific">Frondihabitans sucicola</name>
    <dbReference type="NCBI Taxonomy" id="1268041"/>
    <lineage>
        <taxon>Bacteria</taxon>
        <taxon>Bacillati</taxon>
        <taxon>Actinomycetota</taxon>
        <taxon>Actinomycetes</taxon>
        <taxon>Micrococcales</taxon>
        <taxon>Microbacteriaceae</taxon>
        <taxon>Frondihabitans</taxon>
    </lineage>
</organism>
<evidence type="ECO:0000313" key="2">
    <source>
        <dbReference type="Proteomes" id="UP001321486"/>
    </source>
</evidence>
<proteinExistence type="predicted"/>
<accession>A0ABN6XS10</accession>
<keyword evidence="2" id="KW-1185">Reference proteome</keyword>
<protein>
    <submittedName>
        <fullName evidence="1">Uncharacterized protein</fullName>
    </submittedName>
</protein>
<dbReference type="Proteomes" id="UP001321486">
    <property type="component" value="Chromosome"/>
</dbReference>
<sequence>MVIQAWFSTPPSWPTIVGMAVETMVWSRLESSMPAMSAAKMIQMRRWVRISCPSALDPRRLGRAADGAVFSVVIRWAPG</sequence>
<reference evidence="2" key="1">
    <citation type="journal article" date="2019" name="Int. J. Syst. Evol. Microbiol.">
        <title>The Global Catalogue of Microorganisms (GCM) 10K type strain sequencing project: providing services to taxonomists for standard genome sequencing and annotation.</title>
        <authorList>
            <consortium name="The Broad Institute Genomics Platform"/>
            <consortium name="The Broad Institute Genome Sequencing Center for Infectious Disease"/>
            <person name="Wu L."/>
            <person name="Ma J."/>
        </authorList>
    </citation>
    <scope>NUCLEOTIDE SEQUENCE [LARGE SCALE GENOMIC DNA]</scope>
    <source>
        <strain evidence="2">NBRC 108728</strain>
    </source>
</reference>
<dbReference type="EMBL" id="AP027732">
    <property type="protein sequence ID" value="BDZ47786.1"/>
    <property type="molecule type" value="Genomic_DNA"/>
</dbReference>